<evidence type="ECO:0000313" key="7">
    <source>
        <dbReference type="EMBL" id="EDM28826.1"/>
    </source>
</evidence>
<keyword evidence="4" id="KW-0067">ATP-binding</keyword>
<dbReference type="PANTHER" id="PTHR43289:SF6">
    <property type="entry name" value="SERINE_THREONINE-PROTEIN KINASE NEKL-3"/>
    <property type="match status" value="1"/>
</dbReference>
<sequence length="609" mass="70259">MSQEFPDSLDTFLFDDQDDWAEKNPLSKRDDSRYTDVILIASGGQKNIYSAHDTKLDREVALAELQEDIPEREAESFINEIFLTASFQHPNIIKILDFGIRKEDTPYFTMELMQNSTLNDYIKKQQQNSPKNLEIFLKICDAISYAHSKGVIHLDLKPANIQVGSHGEVLISDWGLSKKIEPNLKCKSKRGTPGFMAPEQVSIGALLGPATDIYSLGTLLKFLYSKTPEDKIPQSISAVIKKAMAQEANLRYSKVQELQNEISNFMGGFATAAEDAGFLKELKLLFRRNLQLCWTIIIAFFLITGISSYLLMNLKDKNISLAEAVLKLEKTGRELQDSVHKEKRLNTELKERELSIAKNLMLYPVFFSSPAQSSQQALEIYKRQKSAKYFHKEIFMIYMIRQDFESILKEEIKAPYELIRIAQQFNKMPKRPDGLLKDRMDFINLLHSVNKLPDNFVEFKQQFMERAVCYRNDVEKPITMSHNVVKQIIKTWNPNWDLNKIDYNLEKMTLLLRGEKLTRLNNEDPWSSRLCFLRFLKINHLDLKHTGINSLSNIRGMEVESVDVRFTPVYDLHPHESTRDINVAIIRPGQFNEDALSHLPPAVKIIEKK</sequence>
<dbReference type="PANTHER" id="PTHR43289">
    <property type="entry name" value="MITOGEN-ACTIVATED PROTEIN KINASE KINASE KINASE 20-RELATED"/>
    <property type="match status" value="1"/>
</dbReference>
<dbReference type="SMART" id="SM00220">
    <property type="entry name" value="S_TKc"/>
    <property type="match status" value="1"/>
</dbReference>
<evidence type="ECO:0000256" key="2">
    <source>
        <dbReference type="ARBA" id="ARBA00022741"/>
    </source>
</evidence>
<dbReference type="InterPro" id="IPR000719">
    <property type="entry name" value="Prot_kinase_dom"/>
</dbReference>
<feature type="domain" description="Protein kinase" evidence="6">
    <location>
        <begin position="34"/>
        <end position="345"/>
    </location>
</feature>
<name>A6DIH2_9BACT</name>
<dbReference type="EMBL" id="ABCK01000004">
    <property type="protein sequence ID" value="EDM28826.1"/>
    <property type="molecule type" value="Genomic_DNA"/>
</dbReference>
<feature type="transmembrane region" description="Helical" evidence="5">
    <location>
        <begin position="292"/>
        <end position="312"/>
    </location>
</feature>
<dbReference type="GO" id="GO:0005524">
    <property type="term" value="F:ATP binding"/>
    <property type="evidence" value="ECO:0007669"/>
    <property type="project" value="UniProtKB-KW"/>
</dbReference>
<keyword evidence="3 7" id="KW-0418">Kinase</keyword>
<keyword evidence="1" id="KW-0808">Transferase</keyword>
<keyword evidence="8" id="KW-1185">Reference proteome</keyword>
<proteinExistence type="predicted"/>
<dbReference type="STRING" id="313628.LNTAR_09654"/>
<reference evidence="7 8" key="1">
    <citation type="journal article" date="2010" name="J. Bacteriol.">
        <title>Genome sequence of Lentisphaera araneosa HTCC2155T, the type species of the order Lentisphaerales in the phylum Lentisphaerae.</title>
        <authorList>
            <person name="Thrash J.C."/>
            <person name="Cho J.C."/>
            <person name="Vergin K.L."/>
            <person name="Morris R.M."/>
            <person name="Giovannoni S.J."/>
        </authorList>
    </citation>
    <scope>NUCLEOTIDE SEQUENCE [LARGE SCALE GENOMIC DNA]</scope>
    <source>
        <strain evidence="7 8">HTCC2155</strain>
    </source>
</reference>
<organism evidence="7 8">
    <name type="scientific">Lentisphaera araneosa HTCC2155</name>
    <dbReference type="NCBI Taxonomy" id="313628"/>
    <lineage>
        <taxon>Bacteria</taxon>
        <taxon>Pseudomonadati</taxon>
        <taxon>Lentisphaerota</taxon>
        <taxon>Lentisphaeria</taxon>
        <taxon>Lentisphaerales</taxon>
        <taxon>Lentisphaeraceae</taxon>
        <taxon>Lentisphaera</taxon>
    </lineage>
</organism>
<evidence type="ECO:0000256" key="3">
    <source>
        <dbReference type="ARBA" id="ARBA00022777"/>
    </source>
</evidence>
<evidence type="ECO:0000256" key="5">
    <source>
        <dbReference type="SAM" id="Phobius"/>
    </source>
</evidence>
<dbReference type="RefSeq" id="WP_007277703.1">
    <property type="nucleotide sequence ID" value="NZ_ABCK01000004.1"/>
</dbReference>
<keyword evidence="2" id="KW-0547">Nucleotide-binding</keyword>
<accession>A6DIH2</accession>
<keyword evidence="5" id="KW-0812">Transmembrane</keyword>
<dbReference type="CDD" id="cd14014">
    <property type="entry name" value="STKc_PknB_like"/>
    <property type="match status" value="1"/>
</dbReference>
<dbReference type="SUPFAM" id="SSF56112">
    <property type="entry name" value="Protein kinase-like (PK-like)"/>
    <property type="match status" value="1"/>
</dbReference>
<dbReference type="OrthoDB" id="9801841at2"/>
<evidence type="ECO:0000256" key="4">
    <source>
        <dbReference type="ARBA" id="ARBA00022840"/>
    </source>
</evidence>
<dbReference type="GO" id="GO:0004674">
    <property type="term" value="F:protein serine/threonine kinase activity"/>
    <property type="evidence" value="ECO:0007669"/>
    <property type="project" value="TreeGrafter"/>
</dbReference>
<dbReference type="PROSITE" id="PS50011">
    <property type="entry name" value="PROTEIN_KINASE_DOM"/>
    <property type="match status" value="1"/>
</dbReference>
<evidence type="ECO:0000313" key="8">
    <source>
        <dbReference type="Proteomes" id="UP000004947"/>
    </source>
</evidence>
<comment type="caution">
    <text evidence="7">The sequence shown here is derived from an EMBL/GenBank/DDBJ whole genome shotgun (WGS) entry which is preliminary data.</text>
</comment>
<keyword evidence="5" id="KW-1133">Transmembrane helix</keyword>
<dbReference type="Proteomes" id="UP000004947">
    <property type="component" value="Unassembled WGS sequence"/>
</dbReference>
<dbReference type="InterPro" id="IPR011009">
    <property type="entry name" value="Kinase-like_dom_sf"/>
</dbReference>
<evidence type="ECO:0000256" key="1">
    <source>
        <dbReference type="ARBA" id="ARBA00022679"/>
    </source>
</evidence>
<dbReference type="Pfam" id="PF00069">
    <property type="entry name" value="Pkinase"/>
    <property type="match status" value="1"/>
</dbReference>
<protein>
    <submittedName>
        <fullName evidence="7">Probable threonine/tyrosine-specific protein kinase</fullName>
    </submittedName>
</protein>
<dbReference type="AlphaFoldDB" id="A6DIH2"/>
<dbReference type="eggNOG" id="COG0515">
    <property type="taxonomic scope" value="Bacteria"/>
</dbReference>
<evidence type="ECO:0000259" key="6">
    <source>
        <dbReference type="PROSITE" id="PS50011"/>
    </source>
</evidence>
<keyword evidence="5" id="KW-0472">Membrane</keyword>
<dbReference type="Gene3D" id="1.10.510.10">
    <property type="entry name" value="Transferase(Phosphotransferase) domain 1"/>
    <property type="match status" value="1"/>
</dbReference>
<gene>
    <name evidence="7" type="ORF">LNTAR_09654</name>
</gene>